<dbReference type="Pfam" id="PF00107">
    <property type="entry name" value="ADH_zinc_N"/>
    <property type="match status" value="1"/>
</dbReference>
<accession>A0A6A5RF46</accession>
<dbReference type="RefSeq" id="XP_033447173.1">
    <property type="nucleotide sequence ID" value="XM_033590067.1"/>
</dbReference>
<dbReference type="AlphaFoldDB" id="A0A6A5RF46"/>
<dbReference type="SUPFAM" id="SSF51735">
    <property type="entry name" value="NAD(P)-binding Rossmann-fold domains"/>
    <property type="match status" value="1"/>
</dbReference>
<proteinExistence type="predicted"/>
<dbReference type="EMBL" id="ML978974">
    <property type="protein sequence ID" value="KAF1926921.1"/>
    <property type="molecule type" value="Genomic_DNA"/>
</dbReference>
<evidence type="ECO:0000313" key="2">
    <source>
        <dbReference type="EMBL" id="KAF1926921.1"/>
    </source>
</evidence>
<dbReference type="InterPro" id="IPR036291">
    <property type="entry name" value="NAD(P)-bd_dom_sf"/>
</dbReference>
<evidence type="ECO:0000259" key="1">
    <source>
        <dbReference type="Pfam" id="PF00107"/>
    </source>
</evidence>
<dbReference type="GeneID" id="54347722"/>
<reference evidence="2" key="1">
    <citation type="journal article" date="2020" name="Stud. Mycol.">
        <title>101 Dothideomycetes genomes: a test case for predicting lifestyles and emergence of pathogens.</title>
        <authorList>
            <person name="Haridas S."/>
            <person name="Albert R."/>
            <person name="Binder M."/>
            <person name="Bloem J."/>
            <person name="Labutti K."/>
            <person name="Salamov A."/>
            <person name="Andreopoulos B."/>
            <person name="Baker S."/>
            <person name="Barry K."/>
            <person name="Bills G."/>
            <person name="Bluhm B."/>
            <person name="Cannon C."/>
            <person name="Castanera R."/>
            <person name="Culley D."/>
            <person name="Daum C."/>
            <person name="Ezra D."/>
            <person name="Gonzalez J."/>
            <person name="Henrissat B."/>
            <person name="Kuo A."/>
            <person name="Liang C."/>
            <person name="Lipzen A."/>
            <person name="Lutzoni F."/>
            <person name="Magnuson J."/>
            <person name="Mondo S."/>
            <person name="Nolan M."/>
            <person name="Ohm R."/>
            <person name="Pangilinan J."/>
            <person name="Park H.-J."/>
            <person name="Ramirez L."/>
            <person name="Alfaro M."/>
            <person name="Sun H."/>
            <person name="Tritt A."/>
            <person name="Yoshinaga Y."/>
            <person name="Zwiers L.-H."/>
            <person name="Turgeon B."/>
            <person name="Goodwin S."/>
            <person name="Spatafora J."/>
            <person name="Crous P."/>
            <person name="Grigoriev I."/>
        </authorList>
    </citation>
    <scope>NUCLEOTIDE SEQUENCE</scope>
    <source>
        <strain evidence="2">CBS 183.55</strain>
    </source>
</reference>
<dbReference type="Proteomes" id="UP000800082">
    <property type="component" value="Unassembled WGS sequence"/>
</dbReference>
<sequence length="92" mass="9821">MAAKNMGVGQIIAVDIVQEQLQMAKELGAIDAIKKALKSGTGLTFAIDCTGVLRVIENMLACLSVVTGDCGYYWGSTARCEDFHLPTDVLVE</sequence>
<evidence type="ECO:0000313" key="3">
    <source>
        <dbReference type="Proteomes" id="UP000800082"/>
    </source>
</evidence>
<keyword evidence="3" id="KW-1185">Reference proteome</keyword>
<feature type="domain" description="Alcohol dehydrogenase-like C-terminal" evidence="1">
    <location>
        <begin position="2"/>
        <end position="64"/>
    </location>
</feature>
<name>A0A6A5RF46_9PLEO</name>
<dbReference type="OrthoDB" id="1560166at2759"/>
<organism evidence="2 3">
    <name type="scientific">Didymella exigua CBS 183.55</name>
    <dbReference type="NCBI Taxonomy" id="1150837"/>
    <lineage>
        <taxon>Eukaryota</taxon>
        <taxon>Fungi</taxon>
        <taxon>Dikarya</taxon>
        <taxon>Ascomycota</taxon>
        <taxon>Pezizomycotina</taxon>
        <taxon>Dothideomycetes</taxon>
        <taxon>Pleosporomycetidae</taxon>
        <taxon>Pleosporales</taxon>
        <taxon>Pleosporineae</taxon>
        <taxon>Didymellaceae</taxon>
        <taxon>Didymella</taxon>
    </lineage>
</organism>
<gene>
    <name evidence="2" type="ORF">M421DRAFT_394557</name>
</gene>
<dbReference type="InterPro" id="IPR013149">
    <property type="entry name" value="ADH-like_C"/>
</dbReference>
<protein>
    <recommendedName>
        <fullName evidence="1">Alcohol dehydrogenase-like C-terminal domain-containing protein</fullName>
    </recommendedName>
</protein>
<dbReference type="Gene3D" id="3.40.50.720">
    <property type="entry name" value="NAD(P)-binding Rossmann-like Domain"/>
    <property type="match status" value="1"/>
</dbReference>